<organism evidence="1 2">
    <name type="scientific">Chryseobacterium rhizosphaerae</name>
    <dbReference type="NCBI Taxonomy" id="395937"/>
    <lineage>
        <taxon>Bacteria</taxon>
        <taxon>Pseudomonadati</taxon>
        <taxon>Bacteroidota</taxon>
        <taxon>Flavobacteriia</taxon>
        <taxon>Flavobacteriales</taxon>
        <taxon>Weeksellaceae</taxon>
        <taxon>Chryseobacterium group</taxon>
        <taxon>Chryseobacterium</taxon>
    </lineage>
</organism>
<evidence type="ECO:0000313" key="1">
    <source>
        <dbReference type="EMBL" id="MDR6527432.1"/>
    </source>
</evidence>
<comment type="caution">
    <text evidence="1">The sequence shown here is derived from an EMBL/GenBank/DDBJ whole genome shotgun (WGS) entry which is preliminary data.</text>
</comment>
<reference evidence="1" key="1">
    <citation type="submission" date="2023-07" db="EMBL/GenBank/DDBJ databases">
        <title>Sorghum-associated microbial communities from plants grown in Nebraska, USA.</title>
        <authorList>
            <person name="Schachtman D."/>
        </authorList>
    </citation>
    <scope>NUCLEOTIDE SEQUENCE</scope>
    <source>
        <strain evidence="1">DS2360</strain>
    </source>
</reference>
<sequence length="49" mass="5751">MAVNFTLEVRKQVPISSEKDGNRLMYFLLLNDNTSVKWIFASLFFYGFV</sequence>
<dbReference type="Proteomes" id="UP001184861">
    <property type="component" value="Unassembled WGS sequence"/>
</dbReference>
<proteinExistence type="predicted"/>
<gene>
    <name evidence="1" type="ORF">J2787_002824</name>
</gene>
<dbReference type="AlphaFoldDB" id="A0AAE4C3Y0"/>
<name>A0AAE4C3Y0_9FLAO</name>
<protein>
    <submittedName>
        <fullName evidence="1">Uncharacterized protein</fullName>
    </submittedName>
</protein>
<accession>A0AAE4C3Y0</accession>
<evidence type="ECO:0000313" key="2">
    <source>
        <dbReference type="Proteomes" id="UP001184861"/>
    </source>
</evidence>
<dbReference type="EMBL" id="JAVDQY010000003">
    <property type="protein sequence ID" value="MDR6527432.1"/>
    <property type="molecule type" value="Genomic_DNA"/>
</dbReference>